<comment type="caution">
    <text evidence="1">The sequence shown here is derived from an EMBL/GenBank/DDBJ whole genome shotgun (WGS) entry which is preliminary data.</text>
</comment>
<sequence length="88" mass="10108">MPRFMDTKVDREGRWSLGADAETAAPFLSIPVANRMVDYEEYYRLSEDEARRFEADGLAARTFADECRARQHDDRLILAPGSDRGEPR</sequence>
<dbReference type="RefSeq" id="WP_143555098.1">
    <property type="nucleotide sequence ID" value="NZ_VJWA01000001.1"/>
</dbReference>
<evidence type="ECO:0000313" key="1">
    <source>
        <dbReference type="EMBL" id="TRW17553.1"/>
    </source>
</evidence>
<keyword evidence="2" id="KW-1185">Reference proteome</keyword>
<evidence type="ECO:0000313" key="2">
    <source>
        <dbReference type="Proteomes" id="UP000317894"/>
    </source>
</evidence>
<dbReference type="OrthoDB" id="4318869at2"/>
<dbReference type="EMBL" id="VJWA01000001">
    <property type="protein sequence ID" value="TRW17553.1"/>
    <property type="molecule type" value="Genomic_DNA"/>
</dbReference>
<accession>A0A552UH47</accession>
<protein>
    <submittedName>
        <fullName evidence="1">Uncharacterized protein</fullName>
    </submittedName>
</protein>
<proteinExistence type="predicted"/>
<dbReference type="AlphaFoldDB" id="A0A552UH47"/>
<name>A0A552UH47_9SPHN</name>
<organism evidence="1 2">
    <name type="scientific">Glacieibacterium frigidum</name>
    <dbReference type="NCBI Taxonomy" id="2593303"/>
    <lineage>
        <taxon>Bacteria</taxon>
        <taxon>Pseudomonadati</taxon>
        <taxon>Pseudomonadota</taxon>
        <taxon>Alphaproteobacteria</taxon>
        <taxon>Sphingomonadales</taxon>
        <taxon>Sphingosinicellaceae</taxon>
        <taxon>Glacieibacterium</taxon>
    </lineage>
</organism>
<reference evidence="1 2" key="1">
    <citation type="submission" date="2019-07" db="EMBL/GenBank/DDBJ databases">
        <title>Novel species isolated from glacier.</title>
        <authorList>
            <person name="Liu Q."/>
            <person name="Xin Y.-H."/>
        </authorList>
    </citation>
    <scope>NUCLEOTIDE SEQUENCE [LARGE SCALE GENOMIC DNA]</scope>
    <source>
        <strain evidence="1 2">LB1R16</strain>
    </source>
</reference>
<gene>
    <name evidence="1" type="ORF">FMM06_05210</name>
</gene>
<dbReference type="Proteomes" id="UP000317894">
    <property type="component" value="Unassembled WGS sequence"/>
</dbReference>